<evidence type="ECO:0000313" key="2">
    <source>
        <dbReference type="Ensembl" id="ENSSFOP00015014521.1"/>
    </source>
</evidence>
<dbReference type="Pfam" id="PF00059">
    <property type="entry name" value="Lectin_C"/>
    <property type="match status" value="1"/>
</dbReference>
<dbReference type="SUPFAM" id="SSF56436">
    <property type="entry name" value="C-type lectin-like"/>
    <property type="match status" value="1"/>
</dbReference>
<organism evidence="2 3">
    <name type="scientific">Scleropages formosus</name>
    <name type="common">Asian bonytongue</name>
    <name type="synonym">Osteoglossum formosum</name>
    <dbReference type="NCBI Taxonomy" id="113540"/>
    <lineage>
        <taxon>Eukaryota</taxon>
        <taxon>Metazoa</taxon>
        <taxon>Chordata</taxon>
        <taxon>Craniata</taxon>
        <taxon>Vertebrata</taxon>
        <taxon>Euteleostomi</taxon>
        <taxon>Actinopterygii</taxon>
        <taxon>Neopterygii</taxon>
        <taxon>Teleostei</taxon>
        <taxon>Osteoglossocephala</taxon>
        <taxon>Osteoglossomorpha</taxon>
        <taxon>Osteoglossiformes</taxon>
        <taxon>Osteoglossidae</taxon>
        <taxon>Scleropages</taxon>
    </lineage>
</organism>
<proteinExistence type="predicted"/>
<dbReference type="InterPro" id="IPR001304">
    <property type="entry name" value="C-type_lectin-like"/>
</dbReference>
<dbReference type="InterPro" id="IPR016186">
    <property type="entry name" value="C-type_lectin-like/link_sf"/>
</dbReference>
<dbReference type="Gene3D" id="3.10.100.10">
    <property type="entry name" value="Mannose-Binding Protein A, subunit A"/>
    <property type="match status" value="1"/>
</dbReference>
<evidence type="ECO:0000313" key="3">
    <source>
        <dbReference type="Proteomes" id="UP000694397"/>
    </source>
</evidence>
<dbReference type="OrthoDB" id="8960263at2759"/>
<gene>
    <name evidence="2" type="primary">si:ch211-160b11.4</name>
</gene>
<reference evidence="2" key="3">
    <citation type="submission" date="2025-09" db="UniProtKB">
        <authorList>
            <consortium name="Ensembl"/>
        </authorList>
    </citation>
    <scope>IDENTIFICATION</scope>
</reference>
<sequence>MCLSVVWPGLHAVPLRDNVIGPVQSKNNVPVESRRQGTQPSRRHLINLNTGLLIDYVSEMDRHIGNLYVPPSPNEFRQGTQNSQATLIDHRTGEVLKPVGEMQRSSTLTELRAAVAELKCDGEVINSKCYHFFSNPQTFDEAESTCGQLSPNGHLASVTSPDLHSRLVFMVTEANNGPVLTWIGGVLQGDQLRWSDGSSWTYSDWMPGEPRTDAEKEKCLEMFENADCESKRAFICSYSITA</sequence>
<dbReference type="GeneTree" id="ENSGT00940000166048"/>
<reference evidence="2" key="2">
    <citation type="submission" date="2025-08" db="UniProtKB">
        <authorList>
            <consortium name="Ensembl"/>
        </authorList>
    </citation>
    <scope>IDENTIFICATION</scope>
</reference>
<keyword evidence="3" id="KW-1185">Reference proteome</keyword>
<evidence type="ECO:0000259" key="1">
    <source>
        <dbReference type="PROSITE" id="PS50041"/>
    </source>
</evidence>
<dbReference type="PANTHER" id="PTHR22803">
    <property type="entry name" value="MANNOSE, PHOSPHOLIPASE, LECTIN RECEPTOR RELATED"/>
    <property type="match status" value="1"/>
</dbReference>
<dbReference type="Ensembl" id="ENSSFOT00015014694.2">
    <property type="protein sequence ID" value="ENSSFOP00015014521.1"/>
    <property type="gene ID" value="ENSSFOG00015009350.2"/>
</dbReference>
<name>A0A8C9V1C4_SCLFO</name>
<accession>A0A8C9V1C4</accession>
<dbReference type="PROSITE" id="PS50041">
    <property type="entry name" value="C_TYPE_LECTIN_2"/>
    <property type="match status" value="1"/>
</dbReference>
<dbReference type="Proteomes" id="UP000694397">
    <property type="component" value="Chromosome 12"/>
</dbReference>
<dbReference type="AlphaFoldDB" id="A0A8C9V1C4"/>
<dbReference type="SMART" id="SM00034">
    <property type="entry name" value="CLECT"/>
    <property type="match status" value="1"/>
</dbReference>
<reference evidence="2 3" key="1">
    <citation type="submission" date="2019-04" db="EMBL/GenBank/DDBJ databases">
        <authorList>
            <consortium name="Wellcome Sanger Institute Data Sharing"/>
        </authorList>
    </citation>
    <scope>NUCLEOTIDE SEQUENCE [LARGE SCALE GENOMIC DNA]</scope>
</reference>
<dbReference type="InterPro" id="IPR016187">
    <property type="entry name" value="CTDL_fold"/>
</dbReference>
<feature type="domain" description="C-type lectin" evidence="1">
    <location>
        <begin position="125"/>
        <end position="237"/>
    </location>
</feature>
<protein>
    <submittedName>
        <fullName evidence="2">Snaclec coagulation factor IX/factor X-binding protein subunit A-like</fullName>
    </submittedName>
</protein>
<dbReference type="InterPro" id="IPR050111">
    <property type="entry name" value="C-type_lectin/snaclec_domain"/>
</dbReference>